<dbReference type="KEGG" id="pbr:PB2503_08069"/>
<evidence type="ECO:0000256" key="1">
    <source>
        <dbReference type="SAM" id="Coils"/>
    </source>
</evidence>
<dbReference type="RefSeq" id="WP_013300643.1">
    <property type="nucleotide sequence ID" value="NC_014414.1"/>
</dbReference>
<organism evidence="2 3">
    <name type="scientific">Parvularcula bermudensis (strain ATCC BAA-594 / HTCC2503 / KCTC 12087)</name>
    <dbReference type="NCBI Taxonomy" id="314260"/>
    <lineage>
        <taxon>Bacteria</taxon>
        <taxon>Pseudomonadati</taxon>
        <taxon>Pseudomonadota</taxon>
        <taxon>Alphaproteobacteria</taxon>
        <taxon>Parvularculales</taxon>
        <taxon>Parvularculaceae</taxon>
        <taxon>Parvularcula</taxon>
    </lineage>
</organism>
<dbReference type="STRING" id="314260.PB2503_08069"/>
<dbReference type="AlphaFoldDB" id="E0TH85"/>
<evidence type="ECO:0000313" key="2">
    <source>
        <dbReference type="EMBL" id="ADM09669.1"/>
    </source>
</evidence>
<evidence type="ECO:0000313" key="3">
    <source>
        <dbReference type="Proteomes" id="UP000001302"/>
    </source>
</evidence>
<dbReference type="EMBL" id="CP002156">
    <property type="protein sequence ID" value="ADM09669.1"/>
    <property type="molecule type" value="Genomic_DNA"/>
</dbReference>
<keyword evidence="1" id="KW-0175">Coiled coil</keyword>
<feature type="coiled-coil region" evidence="1">
    <location>
        <begin position="28"/>
        <end position="58"/>
    </location>
</feature>
<proteinExistence type="predicted"/>
<keyword evidence="3" id="KW-1185">Reference proteome</keyword>
<sequence length="78" mass="8802">MKEDRHFRLIVALGGVLLTQSLAALFWAGAAAERLAQLEARENQAQELLERTARLEEQGSFVLRSLSRIEDKLESPRP</sequence>
<dbReference type="HOGENOM" id="CLU_180727_0_0_5"/>
<name>E0TH85_PARBH</name>
<gene>
    <name evidence="2" type="ordered locus">PB2503_08069</name>
</gene>
<reference evidence="2 3" key="2">
    <citation type="journal article" date="2011" name="J. Bacteriol.">
        <title>Complete genome sequence of strain HTCC2503T of Parvularcula bermudensis, the type species of the order "Parvularculales" in the class Alphaproteobacteria.</title>
        <authorList>
            <person name="Oh H.M."/>
            <person name="Kang I."/>
            <person name="Vergin K.L."/>
            <person name="Kang D."/>
            <person name="Rhee K.H."/>
            <person name="Giovannoni S.J."/>
            <person name="Cho J.C."/>
        </authorList>
    </citation>
    <scope>NUCLEOTIDE SEQUENCE [LARGE SCALE GENOMIC DNA]</scope>
    <source>
        <strain evidence="3">ATCC BAA-594 / HTCC2503 / KCTC 12087</strain>
    </source>
</reference>
<reference evidence="3" key="1">
    <citation type="submission" date="2010-08" db="EMBL/GenBank/DDBJ databases">
        <title>Genome sequence of Parvularcula bermudensis HTCC2503.</title>
        <authorList>
            <person name="Kang D.-M."/>
            <person name="Oh H.-M."/>
            <person name="Cho J.-C."/>
        </authorList>
    </citation>
    <scope>NUCLEOTIDE SEQUENCE [LARGE SCALE GENOMIC DNA]</scope>
    <source>
        <strain evidence="3">ATCC BAA-594 / HTCC2503 / KCTC 12087</strain>
    </source>
</reference>
<protein>
    <submittedName>
        <fullName evidence="2">Uncharacterized protein</fullName>
    </submittedName>
</protein>
<accession>E0TH85</accession>
<dbReference type="Proteomes" id="UP000001302">
    <property type="component" value="Chromosome"/>
</dbReference>